<dbReference type="Proteomes" id="UP000198816">
    <property type="component" value="Unassembled WGS sequence"/>
</dbReference>
<accession>A0A1H2YH53</accession>
<protein>
    <submittedName>
        <fullName evidence="1">Uncharacterized protein</fullName>
    </submittedName>
</protein>
<dbReference type="AlphaFoldDB" id="A0A1H2YH53"/>
<name>A0A1H2YH53_THIRO</name>
<organism evidence="1 2">
    <name type="scientific">Thiocapsa roseopersicina</name>
    <dbReference type="NCBI Taxonomy" id="1058"/>
    <lineage>
        <taxon>Bacteria</taxon>
        <taxon>Pseudomonadati</taxon>
        <taxon>Pseudomonadota</taxon>
        <taxon>Gammaproteobacteria</taxon>
        <taxon>Chromatiales</taxon>
        <taxon>Chromatiaceae</taxon>
        <taxon>Thiocapsa</taxon>
    </lineage>
</organism>
<dbReference type="EMBL" id="FNNZ01000013">
    <property type="protein sequence ID" value="SDX04331.1"/>
    <property type="molecule type" value="Genomic_DNA"/>
</dbReference>
<reference evidence="2" key="1">
    <citation type="submission" date="2016-10" db="EMBL/GenBank/DDBJ databases">
        <authorList>
            <person name="Varghese N."/>
            <person name="Submissions S."/>
        </authorList>
    </citation>
    <scope>NUCLEOTIDE SEQUENCE [LARGE SCALE GENOMIC DNA]</scope>
    <source>
        <strain evidence="2">DSM 217</strain>
    </source>
</reference>
<keyword evidence="2" id="KW-1185">Reference proteome</keyword>
<evidence type="ECO:0000313" key="1">
    <source>
        <dbReference type="EMBL" id="SDX04331.1"/>
    </source>
</evidence>
<proteinExistence type="predicted"/>
<evidence type="ECO:0000313" key="2">
    <source>
        <dbReference type="Proteomes" id="UP000198816"/>
    </source>
</evidence>
<dbReference type="STRING" id="1058.SAMN05421783_1131"/>
<gene>
    <name evidence="1" type="ORF">SAMN05421783_1131</name>
</gene>
<sequence length="248" mass="27562">MFKHPEGGPPLSLIQVDDLRGKTHQGRWPYSARPRLAKEPAVCLFSLIAPPQTAIRRPTLKANSDSMMDDHAPPASPPRVQTLGAMGAQITQVLSLLGRFGLEFSLHDAGQPIPGSYWGESEAGLVRDVLHAAPETPLHSVLHEAGHWICMDPDRRARLHTDAGGDDPEENAVCYLQVLLADAIPALGRERLFADMDSWGYSFRLGSTQRWFEQDAEDARLWLLAYGLVDSADRPTWRVRQCPRPPYT</sequence>